<evidence type="ECO:0000313" key="7">
    <source>
        <dbReference type="EMBL" id="EDQ88886.1"/>
    </source>
</evidence>
<dbReference type="SUPFAM" id="SSF50249">
    <property type="entry name" value="Nucleic acid-binding proteins"/>
    <property type="match status" value="1"/>
</dbReference>
<protein>
    <recommendedName>
        <fullName evidence="6">MCM C-terminal AAA(+) ATPase domain-containing protein</fullName>
    </recommendedName>
</protein>
<dbReference type="SMART" id="SM00350">
    <property type="entry name" value="MCM"/>
    <property type="match status" value="1"/>
</dbReference>
<dbReference type="GO" id="GO:0003678">
    <property type="term" value="F:DNA helicase activity"/>
    <property type="evidence" value="ECO:0007669"/>
    <property type="project" value="UniProtKB-EC"/>
</dbReference>
<evidence type="ECO:0000256" key="4">
    <source>
        <dbReference type="RuleBase" id="RU004070"/>
    </source>
</evidence>
<dbReference type="RefSeq" id="XP_001746499.1">
    <property type="nucleotide sequence ID" value="XM_001746447.1"/>
</dbReference>
<feature type="compositionally biased region" description="Acidic residues" evidence="5">
    <location>
        <begin position="773"/>
        <end position="790"/>
    </location>
</feature>
<evidence type="ECO:0000259" key="6">
    <source>
        <dbReference type="PROSITE" id="PS50051"/>
    </source>
</evidence>
<dbReference type="Pfam" id="PF00493">
    <property type="entry name" value="MCM"/>
    <property type="match status" value="1"/>
</dbReference>
<evidence type="ECO:0000256" key="2">
    <source>
        <dbReference type="ARBA" id="ARBA00022840"/>
    </source>
</evidence>
<dbReference type="GO" id="GO:0000724">
    <property type="term" value="P:double-strand break repair via homologous recombination"/>
    <property type="evidence" value="ECO:0000318"/>
    <property type="project" value="GO_Central"/>
</dbReference>
<dbReference type="STRING" id="81824.A9V184"/>
<dbReference type="eggNOG" id="KOG0477">
    <property type="taxonomic scope" value="Eukaryota"/>
</dbReference>
<feature type="compositionally biased region" description="Polar residues" evidence="5">
    <location>
        <begin position="679"/>
        <end position="689"/>
    </location>
</feature>
<dbReference type="GO" id="GO:0003697">
    <property type="term" value="F:single-stranded DNA binding"/>
    <property type="evidence" value="ECO:0000318"/>
    <property type="project" value="GO_Central"/>
</dbReference>
<feature type="compositionally biased region" description="Basic and acidic residues" evidence="5">
    <location>
        <begin position="889"/>
        <end position="898"/>
    </location>
</feature>
<dbReference type="InterPro" id="IPR041562">
    <property type="entry name" value="MCM_lid"/>
</dbReference>
<dbReference type="PANTHER" id="PTHR11630:SF48">
    <property type="entry name" value="DNA HELICASE MCM9"/>
    <property type="match status" value="1"/>
</dbReference>
<feature type="compositionally biased region" description="Polar residues" evidence="5">
    <location>
        <begin position="845"/>
        <end position="862"/>
    </location>
</feature>
<dbReference type="PANTHER" id="PTHR11630">
    <property type="entry name" value="DNA REPLICATION LICENSING FACTOR MCM FAMILY MEMBER"/>
    <property type="match status" value="1"/>
</dbReference>
<feature type="compositionally biased region" description="Basic and acidic residues" evidence="5">
    <location>
        <begin position="750"/>
        <end position="772"/>
    </location>
</feature>
<dbReference type="EMBL" id="CH991553">
    <property type="protein sequence ID" value="EDQ88886.1"/>
    <property type="molecule type" value="Genomic_DNA"/>
</dbReference>
<proteinExistence type="inferred from homology"/>
<keyword evidence="2 4" id="KW-0067">ATP-binding</keyword>
<dbReference type="Gene3D" id="2.40.50.140">
    <property type="entry name" value="Nucleic acid-binding proteins"/>
    <property type="match status" value="1"/>
</dbReference>
<feature type="region of interest" description="Disordered" evidence="5">
    <location>
        <begin position="643"/>
        <end position="709"/>
    </location>
</feature>
<dbReference type="InterPro" id="IPR033762">
    <property type="entry name" value="MCM_OB"/>
</dbReference>
<organism evidence="7 8">
    <name type="scientific">Monosiga brevicollis</name>
    <name type="common">Choanoflagellate</name>
    <dbReference type="NCBI Taxonomy" id="81824"/>
    <lineage>
        <taxon>Eukaryota</taxon>
        <taxon>Choanoflagellata</taxon>
        <taxon>Craspedida</taxon>
        <taxon>Salpingoecidae</taxon>
        <taxon>Monosiga</taxon>
    </lineage>
</organism>
<dbReference type="Pfam" id="PF17207">
    <property type="entry name" value="MCM_OB"/>
    <property type="match status" value="1"/>
</dbReference>
<dbReference type="SMART" id="SM00382">
    <property type="entry name" value="AAA"/>
    <property type="match status" value="1"/>
</dbReference>
<dbReference type="Pfam" id="PF17855">
    <property type="entry name" value="MCM_lid"/>
    <property type="match status" value="1"/>
</dbReference>
<dbReference type="GO" id="GO:0016787">
    <property type="term" value="F:hydrolase activity"/>
    <property type="evidence" value="ECO:0007669"/>
    <property type="project" value="UniProtKB-KW"/>
</dbReference>
<keyword evidence="8" id="KW-1185">Reference proteome</keyword>
<reference evidence="7 8" key="1">
    <citation type="journal article" date="2008" name="Nature">
        <title>The genome of the choanoflagellate Monosiga brevicollis and the origin of metazoans.</title>
        <authorList>
            <consortium name="JGI Sequencing"/>
            <person name="King N."/>
            <person name="Westbrook M.J."/>
            <person name="Young S.L."/>
            <person name="Kuo A."/>
            <person name="Abedin M."/>
            <person name="Chapman J."/>
            <person name="Fairclough S."/>
            <person name="Hellsten U."/>
            <person name="Isogai Y."/>
            <person name="Letunic I."/>
            <person name="Marr M."/>
            <person name="Pincus D."/>
            <person name="Putnam N."/>
            <person name="Rokas A."/>
            <person name="Wright K.J."/>
            <person name="Zuzow R."/>
            <person name="Dirks W."/>
            <person name="Good M."/>
            <person name="Goodstein D."/>
            <person name="Lemons D."/>
            <person name="Li W."/>
            <person name="Lyons J.B."/>
            <person name="Morris A."/>
            <person name="Nichols S."/>
            <person name="Richter D.J."/>
            <person name="Salamov A."/>
            <person name="Bork P."/>
            <person name="Lim W.A."/>
            <person name="Manning G."/>
            <person name="Miller W.T."/>
            <person name="McGinnis W."/>
            <person name="Shapiro H."/>
            <person name="Tjian R."/>
            <person name="Grigoriev I.V."/>
            <person name="Rokhsar D."/>
        </authorList>
    </citation>
    <scope>NUCLEOTIDE SEQUENCE [LARGE SCALE GENOMIC DNA]</scope>
    <source>
        <strain evidence="8">MX1 / ATCC 50154</strain>
    </source>
</reference>
<keyword evidence="1 4" id="KW-0547">Nucleotide-binding</keyword>
<evidence type="ECO:0000256" key="3">
    <source>
        <dbReference type="ARBA" id="ARBA00023125"/>
    </source>
</evidence>
<dbReference type="GeneID" id="5891579"/>
<dbReference type="GO" id="GO:0042555">
    <property type="term" value="C:MCM complex"/>
    <property type="evidence" value="ECO:0000318"/>
    <property type="project" value="GO_Central"/>
</dbReference>
<dbReference type="InterPro" id="IPR031327">
    <property type="entry name" value="MCM"/>
</dbReference>
<feature type="domain" description="MCM C-terminal AAA(+) ATPase" evidence="6">
    <location>
        <begin position="267"/>
        <end position="482"/>
    </location>
</feature>
<dbReference type="InterPro" id="IPR027417">
    <property type="entry name" value="P-loop_NTPase"/>
</dbReference>
<dbReference type="AlphaFoldDB" id="A9V184"/>
<feature type="compositionally biased region" description="Low complexity" evidence="5">
    <location>
        <begin position="914"/>
        <end position="953"/>
    </location>
</feature>
<dbReference type="SUPFAM" id="SSF52540">
    <property type="entry name" value="P-loop containing nucleoside triphosphate hydrolases"/>
    <property type="match status" value="1"/>
</dbReference>
<dbReference type="Proteomes" id="UP000001357">
    <property type="component" value="Unassembled WGS sequence"/>
</dbReference>
<dbReference type="GO" id="GO:0005524">
    <property type="term" value="F:ATP binding"/>
    <property type="evidence" value="ECO:0007669"/>
    <property type="project" value="UniProtKB-KW"/>
</dbReference>
<feature type="compositionally biased region" description="Low complexity" evidence="5">
    <location>
        <begin position="668"/>
        <end position="678"/>
    </location>
</feature>
<dbReference type="InterPro" id="IPR003593">
    <property type="entry name" value="AAA+_ATPase"/>
</dbReference>
<dbReference type="PROSITE" id="PS50051">
    <property type="entry name" value="MCM_2"/>
    <property type="match status" value="1"/>
</dbReference>
<dbReference type="InParanoid" id="A9V184"/>
<dbReference type="FunFam" id="3.40.50.300:FF:000671">
    <property type="entry name" value="DNA helicase MCM9 isoform X1"/>
    <property type="match status" value="1"/>
</dbReference>
<comment type="similarity">
    <text evidence="4">Belongs to the MCM family.</text>
</comment>
<accession>A9V184</accession>
<evidence type="ECO:0000313" key="8">
    <source>
        <dbReference type="Proteomes" id="UP000001357"/>
    </source>
</evidence>
<gene>
    <name evidence="7" type="ORF">MONBRDRAFT_32709</name>
</gene>
<dbReference type="Gene3D" id="3.40.50.300">
    <property type="entry name" value="P-loop containing nucleotide triphosphate hydrolases"/>
    <property type="match status" value="1"/>
</dbReference>
<evidence type="ECO:0000256" key="1">
    <source>
        <dbReference type="ARBA" id="ARBA00022741"/>
    </source>
</evidence>
<evidence type="ECO:0000256" key="5">
    <source>
        <dbReference type="SAM" id="MobiDB-lite"/>
    </source>
</evidence>
<dbReference type="FunCoup" id="A9V184">
    <property type="interactions" value="445"/>
</dbReference>
<dbReference type="KEGG" id="mbr:MONBRDRAFT_32709"/>
<keyword evidence="3 4" id="KW-0238">DNA-binding</keyword>
<feature type="region of interest" description="Disordered" evidence="5">
    <location>
        <begin position="725"/>
        <end position="985"/>
    </location>
</feature>
<name>A9V184_MONBE</name>
<sequence length="985" mass="106486">MLLLPPTDEMIPFYFDNEVLDISGYCEMLREQPDRELARLQQVLIGAQRRIKNEHPLERDMSLKKQVQPRIRFPTTCINDQLPSATDLNKLCWVRGTVVRVSSVRTLELKREYTCMQCGTVFLQQAEIEQNFAIRTPTSCPTGACDGRKFKSVGTIQPHLCCDYQDIKMQQCMNSLEFGTIPQSIHVILLHDLVDSCKAGDDVDVSAVVRQRWLAEKPDERCVTELVLEANSVVITNDKVAAVNITDDLRQQFERHWSLRPERPLSQRNEIIASFCPQVYGLYVVKIAVMLVMTGGVPHVDATGTRTRGESHLLLVGDPGTGKSQFLKYAAKLIPRSVLTTGVGSTSAGLTVTAVKEDGKLIRFEFRPAPGEWTLEAGALVLADGGLCCIDEFNGIREHDRGAIHEAMEQQTLSVAKAGLVCKLKTRTSVLAATNPKGSYDVESSLSINVAMASPLLSRFDIIMVLLDVKNAEWDTVVSDFILGECSERTSNPGTQQPSRDLNGGATDLWGMNKLKAYLAYIKSFDPGLSKPAERVLSRYYQLQRMADTSLTARTTIRLLESLVRLAQAHARIMCHGEVTLMDAVVAVTIIESSMQGASLLGACSPLHSCFPDDAEAEYLAQEALVLEKLGFPDLLGTTRLQTNQGWATSRGPIKPSDGSGEGGPGPGNNAPHGPHSPTNAGNTSSQSLDGVLGEDSAGQNQGPHPTQAGYMFFSQAATLSRVKAKRLERAQQRQSRNASAVGLSAAAQRDQEQGRPDSEAREGGEDDHGNRDEEEDAELDAVLEEDSDSDFAPSMRHVAAKRAKITQEVLATPEEETVQPSSSRPADVLSSDSSEDEEEARAIGSTTSEEASQPSLYSQQQRQKRAGSARVPTRASSMASLEVFAFSRPDRPRREGGLRGVVASGSASMANLPSVGVTPSTSSPTTAAPGDAAPHESTSGGGSSEPVPSSAAQPPPSSLSDTGHTAAAHEAALGSPVRRKKSFR</sequence>
<dbReference type="GO" id="GO:0005634">
    <property type="term" value="C:nucleus"/>
    <property type="evidence" value="ECO:0000318"/>
    <property type="project" value="GO_Central"/>
</dbReference>
<dbReference type="PRINTS" id="PR01657">
    <property type="entry name" value="MCMFAMILY"/>
</dbReference>
<dbReference type="InterPro" id="IPR012340">
    <property type="entry name" value="NA-bd_OB-fold"/>
</dbReference>
<dbReference type="InterPro" id="IPR001208">
    <property type="entry name" value="MCM_dom"/>
</dbReference>